<dbReference type="RefSeq" id="WP_108127830.1">
    <property type="nucleotide sequence ID" value="NZ_QBKP01000002.1"/>
</dbReference>
<dbReference type="AlphaFoldDB" id="A0A2T6B8L6"/>
<protein>
    <recommendedName>
        <fullName evidence="4">Peptidoglycan binding protein</fullName>
    </recommendedName>
</protein>
<evidence type="ECO:0000256" key="1">
    <source>
        <dbReference type="SAM" id="SignalP"/>
    </source>
</evidence>
<sequence length="310" mass="32278">MSRPALLALFTLLAAPAAALETGTYPITLPDGVEGGGQIEVNSDFIEVFITGPGGCNAVGGGTLLRGPDGAWAALLNTGETKGRQCVLVGTSTGFSPVGDGCRTLVTGSCELAGSITAPVSQPVRVIRAILEGQFNRLDEAGRRGVQSLLAERGHYTGQVDGVYGDATEAALIALLQAMADRGETVDGNSTSFIREVMRGISAEGIALNAPAVSPAAPAAPSAESAEPVYVGRWSCGGTTYAFTAESYQMINEYDRSIIREGRLRPDGVDGRTAYLELVGYGNLTFDGIGRPDMVMHDPSSGETWDCRRG</sequence>
<evidence type="ECO:0000313" key="2">
    <source>
        <dbReference type="EMBL" id="PTX52417.1"/>
    </source>
</evidence>
<comment type="caution">
    <text evidence="2">The sequence shown here is derived from an EMBL/GenBank/DDBJ whole genome shotgun (WGS) entry which is preliminary data.</text>
</comment>
<dbReference type="InterPro" id="IPR036365">
    <property type="entry name" value="PGBD-like_sf"/>
</dbReference>
<feature type="chain" id="PRO_5015767735" description="Peptidoglycan binding protein" evidence="1">
    <location>
        <begin position="20"/>
        <end position="310"/>
    </location>
</feature>
<dbReference type="EMBL" id="QBKP01000002">
    <property type="protein sequence ID" value="PTX52417.1"/>
    <property type="molecule type" value="Genomic_DNA"/>
</dbReference>
<accession>A0A2T6B8L6</accession>
<gene>
    <name evidence="2" type="ORF">C8N34_102196</name>
</gene>
<keyword evidence="3" id="KW-1185">Reference proteome</keyword>
<evidence type="ECO:0008006" key="4">
    <source>
        <dbReference type="Google" id="ProtNLM"/>
    </source>
</evidence>
<organism evidence="2 3">
    <name type="scientific">Gemmobacter caeni</name>
    <dbReference type="NCBI Taxonomy" id="589035"/>
    <lineage>
        <taxon>Bacteria</taxon>
        <taxon>Pseudomonadati</taxon>
        <taxon>Pseudomonadota</taxon>
        <taxon>Alphaproteobacteria</taxon>
        <taxon>Rhodobacterales</taxon>
        <taxon>Paracoccaceae</taxon>
        <taxon>Gemmobacter</taxon>
    </lineage>
</organism>
<dbReference type="Proteomes" id="UP000244224">
    <property type="component" value="Unassembled WGS sequence"/>
</dbReference>
<reference evidence="2 3" key="1">
    <citation type="submission" date="2018-04" db="EMBL/GenBank/DDBJ databases">
        <title>Genomic Encyclopedia of Archaeal and Bacterial Type Strains, Phase II (KMG-II): from individual species to whole genera.</title>
        <authorList>
            <person name="Goeker M."/>
        </authorList>
    </citation>
    <scope>NUCLEOTIDE SEQUENCE [LARGE SCALE GENOMIC DNA]</scope>
    <source>
        <strain evidence="2 3">DSM 21823</strain>
    </source>
</reference>
<evidence type="ECO:0000313" key="3">
    <source>
        <dbReference type="Proteomes" id="UP000244224"/>
    </source>
</evidence>
<keyword evidence="1" id="KW-0732">Signal</keyword>
<feature type="signal peptide" evidence="1">
    <location>
        <begin position="1"/>
        <end position="19"/>
    </location>
</feature>
<dbReference type="InterPro" id="IPR036366">
    <property type="entry name" value="PGBDSf"/>
</dbReference>
<dbReference type="SUPFAM" id="SSF47090">
    <property type="entry name" value="PGBD-like"/>
    <property type="match status" value="1"/>
</dbReference>
<dbReference type="Gene3D" id="1.10.101.10">
    <property type="entry name" value="PGBD-like superfamily/PGBD"/>
    <property type="match status" value="1"/>
</dbReference>
<name>A0A2T6B8L6_9RHOB</name>
<proteinExistence type="predicted"/>
<dbReference type="OrthoDB" id="8453064at2"/>